<proteinExistence type="predicted"/>
<dbReference type="Proteomes" id="UP001500751">
    <property type="component" value="Unassembled WGS sequence"/>
</dbReference>
<evidence type="ECO:0000313" key="2">
    <source>
        <dbReference type="EMBL" id="GAA2030838.1"/>
    </source>
</evidence>
<name>A0ABN2U802_9ACTN</name>
<keyword evidence="3" id="KW-1185">Reference proteome</keyword>
<reference evidence="2 3" key="1">
    <citation type="journal article" date="2019" name="Int. J. Syst. Evol. Microbiol.">
        <title>The Global Catalogue of Microorganisms (GCM) 10K type strain sequencing project: providing services to taxonomists for standard genome sequencing and annotation.</title>
        <authorList>
            <consortium name="The Broad Institute Genomics Platform"/>
            <consortium name="The Broad Institute Genome Sequencing Center for Infectious Disease"/>
            <person name="Wu L."/>
            <person name="Ma J."/>
        </authorList>
    </citation>
    <scope>NUCLEOTIDE SEQUENCE [LARGE SCALE GENOMIC DNA]</scope>
    <source>
        <strain evidence="2 3">JCM 16014</strain>
    </source>
</reference>
<evidence type="ECO:0000256" key="1">
    <source>
        <dbReference type="SAM" id="MobiDB-lite"/>
    </source>
</evidence>
<sequence>MGEPRKVMEKEAAAHREDIRAITVPVVGDQTTDGVEAGITALTGPFAQRAREHHAMVHELLAVGYGIHAIARHLVGDGTPSSDTPEPSDGRTWSRGRPKRPSDIDPFTPYVLQRWDQGHTNVLQLHREITAQGYTGSYSTLRDRMRWLAPHRGRRSLPTSKVPSVRSVTGWITRHPRSLTEQDAAGLETVLAGCPEV</sequence>
<gene>
    <name evidence="2" type="ORF">GCM10009839_33330</name>
</gene>
<comment type="caution">
    <text evidence="2">The sequence shown here is derived from an EMBL/GenBank/DDBJ whole genome shotgun (WGS) entry which is preliminary data.</text>
</comment>
<evidence type="ECO:0000313" key="3">
    <source>
        <dbReference type="Proteomes" id="UP001500751"/>
    </source>
</evidence>
<dbReference type="EMBL" id="BAAAQN010000017">
    <property type="protein sequence ID" value="GAA2030838.1"/>
    <property type="molecule type" value="Genomic_DNA"/>
</dbReference>
<feature type="region of interest" description="Disordered" evidence="1">
    <location>
        <begin position="76"/>
        <end position="105"/>
    </location>
</feature>
<protein>
    <recommendedName>
        <fullName evidence="4">Transposase</fullName>
    </recommendedName>
</protein>
<accession>A0ABN2U802</accession>
<organism evidence="2 3">
    <name type="scientific">Catenulispora yoronensis</name>
    <dbReference type="NCBI Taxonomy" id="450799"/>
    <lineage>
        <taxon>Bacteria</taxon>
        <taxon>Bacillati</taxon>
        <taxon>Actinomycetota</taxon>
        <taxon>Actinomycetes</taxon>
        <taxon>Catenulisporales</taxon>
        <taxon>Catenulisporaceae</taxon>
        <taxon>Catenulispora</taxon>
    </lineage>
</organism>
<evidence type="ECO:0008006" key="4">
    <source>
        <dbReference type="Google" id="ProtNLM"/>
    </source>
</evidence>